<keyword evidence="7" id="KW-1185">Reference proteome</keyword>
<dbReference type="InterPro" id="IPR043128">
    <property type="entry name" value="Rev_trsase/Diguanyl_cyclase"/>
</dbReference>
<dbReference type="AlphaFoldDB" id="A0A0H2MCU9"/>
<proteinExistence type="predicted"/>
<dbReference type="NCBIfam" id="NF007135">
    <property type="entry name" value="PRK09581.1"/>
    <property type="match status" value="1"/>
</dbReference>
<keyword evidence="3" id="KW-0597">Phosphoprotein</keyword>
<dbReference type="Pfam" id="PF00990">
    <property type="entry name" value="GGDEF"/>
    <property type="match status" value="1"/>
</dbReference>
<dbReference type="GO" id="GO:0000160">
    <property type="term" value="P:phosphorelay signal transduction system"/>
    <property type="evidence" value="ECO:0007669"/>
    <property type="project" value="InterPro"/>
</dbReference>
<dbReference type="FunFam" id="3.30.70.270:FF:000001">
    <property type="entry name" value="Diguanylate cyclase domain protein"/>
    <property type="match status" value="1"/>
</dbReference>
<dbReference type="InterPro" id="IPR029787">
    <property type="entry name" value="Nucleotide_cyclase"/>
</dbReference>
<feature type="modified residue" description="4-aspartylphosphate" evidence="3">
    <location>
        <position position="53"/>
    </location>
</feature>
<name>A0A0H2MCU9_9PROT</name>
<dbReference type="Gene3D" id="3.30.70.270">
    <property type="match status" value="1"/>
</dbReference>
<dbReference type="InterPro" id="IPR000160">
    <property type="entry name" value="GGDEF_dom"/>
</dbReference>
<accession>A0A0H2MCU9</accession>
<comment type="caution">
    <text evidence="3">Lacks conserved residue(s) required for the propagation of feature annotation.</text>
</comment>
<comment type="caution">
    <text evidence="6">The sequence shown here is derived from an EMBL/GenBank/DDBJ whole genome shotgun (WGS) entry which is preliminary data.</text>
</comment>
<dbReference type="CDD" id="cd01949">
    <property type="entry name" value="GGDEF"/>
    <property type="match status" value="1"/>
</dbReference>
<dbReference type="InterPro" id="IPR001789">
    <property type="entry name" value="Sig_transdc_resp-reg_receiver"/>
</dbReference>
<dbReference type="SUPFAM" id="SSF52172">
    <property type="entry name" value="CheY-like"/>
    <property type="match status" value="2"/>
</dbReference>
<dbReference type="FunFam" id="3.40.50.2300:FF:000574">
    <property type="entry name" value="Response regulator PleD"/>
    <property type="match status" value="1"/>
</dbReference>
<feature type="domain" description="GGDEF" evidence="5">
    <location>
        <begin position="323"/>
        <end position="458"/>
    </location>
</feature>
<dbReference type="SUPFAM" id="SSF55073">
    <property type="entry name" value="Nucleotide cyclase"/>
    <property type="match status" value="1"/>
</dbReference>
<evidence type="ECO:0000313" key="7">
    <source>
        <dbReference type="Proteomes" id="UP000035444"/>
    </source>
</evidence>
<comment type="catalytic activity">
    <reaction evidence="2">
        <text>2 GTP = 3',3'-c-di-GMP + 2 diphosphate</text>
        <dbReference type="Rhea" id="RHEA:24898"/>
        <dbReference type="ChEBI" id="CHEBI:33019"/>
        <dbReference type="ChEBI" id="CHEBI:37565"/>
        <dbReference type="ChEBI" id="CHEBI:58805"/>
        <dbReference type="EC" id="2.7.7.65"/>
    </reaction>
</comment>
<dbReference type="SMART" id="SM00267">
    <property type="entry name" value="GGDEF"/>
    <property type="match status" value="1"/>
</dbReference>
<dbReference type="SMART" id="SM00448">
    <property type="entry name" value="REC"/>
    <property type="match status" value="2"/>
</dbReference>
<protein>
    <recommendedName>
        <fullName evidence="1">diguanylate cyclase</fullName>
        <ecNumber evidence="1">2.7.7.65</ecNumber>
    </recommendedName>
</protein>
<dbReference type="EMBL" id="LAQL01000008">
    <property type="protein sequence ID" value="KLN60178.1"/>
    <property type="molecule type" value="Genomic_DNA"/>
</dbReference>
<dbReference type="GO" id="GO:0043709">
    <property type="term" value="P:cell adhesion involved in single-species biofilm formation"/>
    <property type="evidence" value="ECO:0007669"/>
    <property type="project" value="TreeGrafter"/>
</dbReference>
<feature type="domain" description="Response regulatory" evidence="4">
    <location>
        <begin position="4"/>
        <end position="120"/>
    </location>
</feature>
<evidence type="ECO:0000256" key="1">
    <source>
        <dbReference type="ARBA" id="ARBA00012528"/>
    </source>
</evidence>
<dbReference type="NCBIfam" id="TIGR00254">
    <property type="entry name" value="GGDEF"/>
    <property type="match status" value="1"/>
</dbReference>
<dbReference type="Gene3D" id="3.40.50.2300">
    <property type="match status" value="2"/>
</dbReference>
<evidence type="ECO:0000256" key="2">
    <source>
        <dbReference type="ARBA" id="ARBA00034247"/>
    </source>
</evidence>
<dbReference type="STRING" id="1489064.WH96_13405"/>
<organism evidence="6 7">
    <name type="scientific">Kiloniella spongiae</name>
    <dbReference type="NCBI Taxonomy" id="1489064"/>
    <lineage>
        <taxon>Bacteria</taxon>
        <taxon>Pseudomonadati</taxon>
        <taxon>Pseudomonadota</taxon>
        <taxon>Alphaproteobacteria</taxon>
        <taxon>Rhodospirillales</taxon>
        <taxon>Kiloniellaceae</taxon>
        <taxon>Kiloniella</taxon>
    </lineage>
</organism>
<evidence type="ECO:0000313" key="6">
    <source>
        <dbReference type="EMBL" id="KLN60178.1"/>
    </source>
</evidence>
<sequence length="469" mass="51997">MAARILVVDDIPANVRLLEAKLMAEYFEVITASDGQSALEIAAKEMPDIILLDVMMPGMDGYEVCSRLKNNSKMRHIPVVMVTALSEVSDRVRGLEVGADDFLTKPLNDVALFARVRSLVRLKMMTDELRVRQEASSRFDSIGTGESDDEAAISNANILLAETNDLTASKIINFLTELEHNVDHSRDPREVIELGQEKSYDLFIVALDLGGEDGLRLCSQLRAHDETRHVPILLVLEEENLSQLAKGLDIGVTDYLVKPIDPNELRARCKTQIKRRRYHDRLTDMLKKSVALAYTDPLTGVYNRRYMNAHLDRAIMEIAETAKPVSALMFDIDHFKLVNDTYGHASGDEVLKILAKRVTDAVRDFDMLARYGGEEFVVIMPSASSEQAFTVAERLRARVGDKPIEVPGSPEALTITISVGVATTSDPMEVADSLLARADTALYDAKSMGRNCVCIEHSSQSNSDQSLTI</sequence>
<feature type="domain" description="Response regulatory" evidence="4">
    <location>
        <begin position="157"/>
        <end position="273"/>
    </location>
</feature>
<evidence type="ECO:0000256" key="3">
    <source>
        <dbReference type="PROSITE-ProRule" id="PRU00169"/>
    </source>
</evidence>
<reference evidence="6 7" key="1">
    <citation type="submission" date="2015-03" db="EMBL/GenBank/DDBJ databases">
        <title>Genome Sequence of Kiloniella spongiae MEBiC09566, isolated from a marine sponge.</title>
        <authorList>
            <person name="Shao Z."/>
            <person name="Wang L."/>
            <person name="Li X."/>
        </authorList>
    </citation>
    <scope>NUCLEOTIDE SEQUENCE [LARGE SCALE GENOMIC DNA]</scope>
    <source>
        <strain evidence="6 7">MEBiC09566</strain>
    </source>
</reference>
<gene>
    <name evidence="6" type="primary">pleD</name>
    <name evidence="6" type="ORF">WH96_13405</name>
</gene>
<dbReference type="EC" id="2.7.7.65" evidence="1"/>
<dbReference type="PANTHER" id="PTHR45138:SF9">
    <property type="entry name" value="DIGUANYLATE CYCLASE DGCM-RELATED"/>
    <property type="match status" value="1"/>
</dbReference>
<dbReference type="GO" id="GO:0052621">
    <property type="term" value="F:diguanylate cyclase activity"/>
    <property type="evidence" value="ECO:0007669"/>
    <property type="project" value="UniProtKB-EC"/>
</dbReference>
<dbReference type="RefSeq" id="WP_047764710.1">
    <property type="nucleotide sequence ID" value="NZ_LAQL01000008.1"/>
</dbReference>
<dbReference type="PANTHER" id="PTHR45138">
    <property type="entry name" value="REGULATORY COMPONENTS OF SENSORY TRANSDUCTION SYSTEM"/>
    <property type="match status" value="1"/>
</dbReference>
<dbReference type="Pfam" id="PF00072">
    <property type="entry name" value="Response_reg"/>
    <property type="match status" value="2"/>
</dbReference>
<dbReference type="CDD" id="cd17538">
    <property type="entry name" value="REC_D1_PleD-like"/>
    <property type="match status" value="1"/>
</dbReference>
<evidence type="ECO:0000259" key="5">
    <source>
        <dbReference type="PROSITE" id="PS50887"/>
    </source>
</evidence>
<dbReference type="OrthoDB" id="9812260at2"/>
<dbReference type="GO" id="GO:1902201">
    <property type="term" value="P:negative regulation of bacterial-type flagellum-dependent cell motility"/>
    <property type="evidence" value="ECO:0007669"/>
    <property type="project" value="TreeGrafter"/>
</dbReference>
<dbReference type="PATRIC" id="fig|1489064.4.peg.4019"/>
<dbReference type="InterPro" id="IPR050469">
    <property type="entry name" value="Diguanylate_Cyclase"/>
</dbReference>
<dbReference type="Proteomes" id="UP000035444">
    <property type="component" value="Unassembled WGS sequence"/>
</dbReference>
<evidence type="ECO:0000259" key="4">
    <source>
        <dbReference type="PROSITE" id="PS50110"/>
    </source>
</evidence>
<dbReference type="InterPro" id="IPR011006">
    <property type="entry name" value="CheY-like_superfamily"/>
</dbReference>
<dbReference type="PROSITE" id="PS50887">
    <property type="entry name" value="GGDEF"/>
    <property type="match status" value="1"/>
</dbReference>
<dbReference type="PROSITE" id="PS50110">
    <property type="entry name" value="RESPONSE_REGULATORY"/>
    <property type="match status" value="2"/>
</dbReference>
<dbReference type="GO" id="GO:0005886">
    <property type="term" value="C:plasma membrane"/>
    <property type="evidence" value="ECO:0007669"/>
    <property type="project" value="TreeGrafter"/>
</dbReference>